<dbReference type="CDD" id="cd03220">
    <property type="entry name" value="ABC_KpsT_Wzt"/>
    <property type="match status" value="1"/>
</dbReference>
<dbReference type="InterPro" id="IPR050683">
    <property type="entry name" value="Bact_Polysacc_Export_ATP-bd"/>
</dbReference>
<evidence type="ECO:0000256" key="2">
    <source>
        <dbReference type="ARBA" id="ARBA00022448"/>
    </source>
</evidence>
<evidence type="ECO:0000313" key="6">
    <source>
        <dbReference type="EMBL" id="THD08654.1"/>
    </source>
</evidence>
<dbReference type="Pfam" id="PF00005">
    <property type="entry name" value="ABC_tran"/>
    <property type="match status" value="1"/>
</dbReference>
<dbReference type="InterPro" id="IPR029439">
    <property type="entry name" value="Wzt_C"/>
</dbReference>
<keyword evidence="4 6" id="KW-0067">ATP-binding</keyword>
<keyword evidence="2" id="KW-0813">Transport</keyword>
<dbReference type="Gene3D" id="2.70.50.60">
    <property type="entry name" value="abc- transporter (atp binding component) like domain"/>
    <property type="match status" value="1"/>
</dbReference>
<organism evidence="6 7">
    <name type="scientific">Rhodanobacter lindaniclasticus</name>
    <dbReference type="NCBI Taxonomy" id="75310"/>
    <lineage>
        <taxon>Bacteria</taxon>
        <taxon>Pseudomonadati</taxon>
        <taxon>Pseudomonadota</taxon>
        <taxon>Gammaproteobacteria</taxon>
        <taxon>Lysobacterales</taxon>
        <taxon>Rhodanobacteraceae</taxon>
        <taxon>Rhodanobacter</taxon>
    </lineage>
</organism>
<reference evidence="6 7" key="1">
    <citation type="submission" date="2017-02" db="EMBL/GenBank/DDBJ databases">
        <title>Whole genome sequencing of Rhodanobacter lindaniclasticus DSM 17932.</title>
        <authorList>
            <person name="Kumar S."/>
            <person name="Patil P."/>
            <person name="Patil P.B."/>
        </authorList>
    </citation>
    <scope>NUCLEOTIDE SEQUENCE [LARGE SCALE GENOMIC DNA]</scope>
    <source>
        <strain evidence="6 7">DSM 17932</strain>
    </source>
</reference>
<comment type="similarity">
    <text evidence="1">Belongs to the ABC transporter superfamily.</text>
</comment>
<dbReference type="InterPro" id="IPR017871">
    <property type="entry name" value="ABC_transporter-like_CS"/>
</dbReference>
<dbReference type="PROSITE" id="PS50893">
    <property type="entry name" value="ABC_TRANSPORTER_2"/>
    <property type="match status" value="1"/>
</dbReference>
<dbReference type="SMART" id="SM00382">
    <property type="entry name" value="AAA"/>
    <property type="match status" value="1"/>
</dbReference>
<dbReference type="GO" id="GO:0016887">
    <property type="term" value="F:ATP hydrolysis activity"/>
    <property type="evidence" value="ECO:0007669"/>
    <property type="project" value="InterPro"/>
</dbReference>
<protein>
    <submittedName>
        <fullName evidence="6">Sugar ABC transporter ATP-binding protein</fullName>
    </submittedName>
</protein>
<evidence type="ECO:0000256" key="4">
    <source>
        <dbReference type="ARBA" id="ARBA00022840"/>
    </source>
</evidence>
<dbReference type="Gene3D" id="3.40.50.300">
    <property type="entry name" value="P-loop containing nucleotide triphosphate hydrolases"/>
    <property type="match status" value="1"/>
</dbReference>
<dbReference type="InterPro" id="IPR015860">
    <property type="entry name" value="ABC_transpr_TagH-like"/>
</dbReference>
<accession>A0A4S3KKT3</accession>
<evidence type="ECO:0000313" key="7">
    <source>
        <dbReference type="Proteomes" id="UP000306317"/>
    </source>
</evidence>
<comment type="caution">
    <text evidence="6">The sequence shown here is derived from an EMBL/GenBank/DDBJ whole genome shotgun (WGS) entry which is preliminary data.</text>
</comment>
<dbReference type="Proteomes" id="UP000306317">
    <property type="component" value="Unassembled WGS sequence"/>
</dbReference>
<evidence type="ECO:0000256" key="1">
    <source>
        <dbReference type="ARBA" id="ARBA00005417"/>
    </source>
</evidence>
<dbReference type="CDD" id="cd10147">
    <property type="entry name" value="Wzt_C-like"/>
    <property type="match status" value="1"/>
</dbReference>
<evidence type="ECO:0000259" key="5">
    <source>
        <dbReference type="PROSITE" id="PS50893"/>
    </source>
</evidence>
<evidence type="ECO:0000256" key="3">
    <source>
        <dbReference type="ARBA" id="ARBA00022741"/>
    </source>
</evidence>
<proteinExistence type="inferred from homology"/>
<dbReference type="Pfam" id="PF14524">
    <property type="entry name" value="Wzt_C"/>
    <property type="match status" value="1"/>
</dbReference>
<sequence length="433" mass="47197">MKAVVLQVQNVGKSFRDYGSEWRRFGSWFGMHSSNVKDHWVLRNISFAVHAGEALGIVGQNGAGKSTLLKIITGTLGATEGTVRASGRVAAILELGMGFDPDLTGRQNSEHVAGLMGFSRAEIRTLLPRIEAFAEVGAYFDEPVRTYSSGMQMRVAFSLATASRPDVLIVDEALAVGDAYFVHKCFKRIREFRDEGTTLLIVSHDKSAVQALCDRAVMIDRGRLVADGSPQEVLDFYNALISEKENSTVRQSRQEDGAAVTVSGTGEAVIDSIWLEDAAGQRVEFVGVGDPVDLVIRVRVESALARLVVGYVIRDRLGQAVFGTNSFYTDQVIENAQTGDQFEFRARFPVNLGVGTYSFSVALSSTETHLVNNYEWRDLALVFTVANTQRTTFVGMAWIQPQITISPCGRADASVTRIGAGQEARVPDGRSPS</sequence>
<dbReference type="AlphaFoldDB" id="A0A4S3KKT3"/>
<keyword evidence="3" id="KW-0547">Nucleotide-binding</keyword>
<dbReference type="RefSeq" id="WP_246031059.1">
    <property type="nucleotide sequence ID" value="NZ_MWIO01000014.1"/>
</dbReference>
<dbReference type="PANTHER" id="PTHR46743:SF2">
    <property type="entry name" value="TEICHOIC ACIDS EXPORT ATP-BINDING PROTEIN TAGH"/>
    <property type="match status" value="1"/>
</dbReference>
<dbReference type="GO" id="GO:0005524">
    <property type="term" value="F:ATP binding"/>
    <property type="evidence" value="ECO:0007669"/>
    <property type="project" value="UniProtKB-KW"/>
</dbReference>
<dbReference type="GO" id="GO:0140359">
    <property type="term" value="F:ABC-type transporter activity"/>
    <property type="evidence" value="ECO:0007669"/>
    <property type="project" value="InterPro"/>
</dbReference>
<dbReference type="InterPro" id="IPR003439">
    <property type="entry name" value="ABC_transporter-like_ATP-bd"/>
</dbReference>
<feature type="domain" description="ABC transporter" evidence="5">
    <location>
        <begin position="6"/>
        <end position="246"/>
    </location>
</feature>
<dbReference type="InterPro" id="IPR003593">
    <property type="entry name" value="AAA+_ATPase"/>
</dbReference>
<dbReference type="EMBL" id="MWIO01000014">
    <property type="protein sequence ID" value="THD08654.1"/>
    <property type="molecule type" value="Genomic_DNA"/>
</dbReference>
<dbReference type="InterPro" id="IPR027417">
    <property type="entry name" value="P-loop_NTPase"/>
</dbReference>
<dbReference type="SUPFAM" id="SSF52540">
    <property type="entry name" value="P-loop containing nucleoside triphosphate hydrolases"/>
    <property type="match status" value="1"/>
</dbReference>
<dbReference type="PANTHER" id="PTHR46743">
    <property type="entry name" value="TEICHOIC ACIDS EXPORT ATP-BINDING PROTEIN TAGH"/>
    <property type="match status" value="1"/>
</dbReference>
<name>A0A4S3KKT3_9GAMM</name>
<gene>
    <name evidence="6" type="ORF">B1991_04850</name>
</gene>
<keyword evidence="7" id="KW-1185">Reference proteome</keyword>
<dbReference type="PROSITE" id="PS00211">
    <property type="entry name" value="ABC_TRANSPORTER_1"/>
    <property type="match status" value="1"/>
</dbReference>
<dbReference type="GO" id="GO:0016020">
    <property type="term" value="C:membrane"/>
    <property type="evidence" value="ECO:0007669"/>
    <property type="project" value="InterPro"/>
</dbReference>